<keyword evidence="2" id="KW-0547">Nucleotide-binding</keyword>
<keyword evidence="3 7" id="KW-0418">Kinase</keyword>
<dbReference type="InterPro" id="IPR006282">
    <property type="entry name" value="Thi_PPkinase"/>
</dbReference>
<dbReference type="RefSeq" id="WP_097653869.1">
    <property type="nucleotide sequence ID" value="NZ_LYXE01000110.1"/>
</dbReference>
<organism evidence="7 8">
    <name type="scientific">Candidatus Chloroploca asiatica</name>
    <dbReference type="NCBI Taxonomy" id="1506545"/>
    <lineage>
        <taxon>Bacteria</taxon>
        <taxon>Bacillati</taxon>
        <taxon>Chloroflexota</taxon>
        <taxon>Chloroflexia</taxon>
        <taxon>Chloroflexales</taxon>
        <taxon>Chloroflexineae</taxon>
        <taxon>Oscillochloridaceae</taxon>
        <taxon>Candidatus Chloroploca</taxon>
    </lineage>
</organism>
<evidence type="ECO:0000256" key="4">
    <source>
        <dbReference type="ARBA" id="ARBA00022840"/>
    </source>
</evidence>
<gene>
    <name evidence="7" type="ORF">A9Q02_03425</name>
</gene>
<reference evidence="7 8" key="1">
    <citation type="submission" date="2016-05" db="EMBL/GenBank/DDBJ databases">
        <authorList>
            <person name="Lavstsen T."/>
            <person name="Jespersen J.S."/>
        </authorList>
    </citation>
    <scope>NUCLEOTIDE SEQUENCE [LARGE SCALE GENOMIC DNA]</scope>
    <source>
        <strain evidence="7 8">B7-9</strain>
    </source>
</reference>
<evidence type="ECO:0000259" key="6">
    <source>
        <dbReference type="SMART" id="SM00983"/>
    </source>
</evidence>
<dbReference type="SMART" id="SM00983">
    <property type="entry name" value="TPK_B1_binding"/>
    <property type="match status" value="1"/>
</dbReference>
<dbReference type="OrthoDB" id="9804377at2"/>
<evidence type="ECO:0000256" key="5">
    <source>
        <dbReference type="NCBIfam" id="TIGR01378"/>
    </source>
</evidence>
<dbReference type="GO" id="GO:0016301">
    <property type="term" value="F:kinase activity"/>
    <property type="evidence" value="ECO:0007669"/>
    <property type="project" value="UniProtKB-KW"/>
</dbReference>
<dbReference type="GO" id="GO:0004788">
    <property type="term" value="F:thiamine diphosphokinase activity"/>
    <property type="evidence" value="ECO:0007669"/>
    <property type="project" value="UniProtKB-UniRule"/>
</dbReference>
<keyword evidence="8" id="KW-1185">Reference proteome</keyword>
<dbReference type="PANTHER" id="PTHR41299:SF1">
    <property type="entry name" value="THIAMINE PYROPHOSPHOKINASE"/>
    <property type="match status" value="1"/>
</dbReference>
<proteinExistence type="predicted"/>
<evidence type="ECO:0000313" key="7">
    <source>
        <dbReference type="EMBL" id="PDV98145.1"/>
    </source>
</evidence>
<evidence type="ECO:0000256" key="3">
    <source>
        <dbReference type="ARBA" id="ARBA00022777"/>
    </source>
</evidence>
<evidence type="ECO:0000256" key="1">
    <source>
        <dbReference type="ARBA" id="ARBA00022679"/>
    </source>
</evidence>
<dbReference type="GO" id="GO:0006772">
    <property type="term" value="P:thiamine metabolic process"/>
    <property type="evidence" value="ECO:0007669"/>
    <property type="project" value="UniProtKB-UniRule"/>
</dbReference>
<dbReference type="GO" id="GO:0005524">
    <property type="term" value="F:ATP binding"/>
    <property type="evidence" value="ECO:0007669"/>
    <property type="project" value="UniProtKB-KW"/>
</dbReference>
<keyword evidence="4" id="KW-0067">ATP-binding</keyword>
<dbReference type="SUPFAM" id="SSF63862">
    <property type="entry name" value="Thiamin pyrophosphokinase, substrate-binding domain"/>
    <property type="match status" value="1"/>
</dbReference>
<sequence length="212" mass="22711">MYAVIVANAPAFMIEPFYGLLSHADLLIAADGGGNSLHRAGLTPDLLVGDLDSLKPQALHAFRQAGVVIRQYPPAKDETDLELALLQAVDAHATRIDILGALGGRFDQSLANVALLALPELASCRVRLLDAEQEVYLAHRSVVINGAIGDVVSLLPLGGPARGITTRGLEYSLHEADLYFEHSRGISNTIITTPAHVSVREGLLVVVHRFTR</sequence>
<dbReference type="EMBL" id="LYXE01000110">
    <property type="protein sequence ID" value="PDV98145.1"/>
    <property type="molecule type" value="Genomic_DNA"/>
</dbReference>
<name>A0A2H3KSC6_9CHLR</name>
<dbReference type="InterPro" id="IPR036371">
    <property type="entry name" value="TPK_B1-bd_sf"/>
</dbReference>
<keyword evidence="1" id="KW-0808">Transferase</keyword>
<dbReference type="InterPro" id="IPR053149">
    <property type="entry name" value="TPK"/>
</dbReference>
<evidence type="ECO:0000256" key="2">
    <source>
        <dbReference type="ARBA" id="ARBA00022741"/>
    </source>
</evidence>
<dbReference type="PANTHER" id="PTHR41299">
    <property type="entry name" value="THIAMINE PYROPHOSPHOKINASE"/>
    <property type="match status" value="1"/>
</dbReference>
<dbReference type="Gene3D" id="3.40.50.10240">
    <property type="entry name" value="Thiamin pyrophosphokinase, catalytic domain"/>
    <property type="match status" value="1"/>
</dbReference>
<dbReference type="GO" id="GO:0009229">
    <property type="term" value="P:thiamine diphosphate biosynthetic process"/>
    <property type="evidence" value="ECO:0007669"/>
    <property type="project" value="InterPro"/>
</dbReference>
<dbReference type="GO" id="GO:0030975">
    <property type="term" value="F:thiamine binding"/>
    <property type="evidence" value="ECO:0007669"/>
    <property type="project" value="InterPro"/>
</dbReference>
<dbReference type="Pfam" id="PF04263">
    <property type="entry name" value="TPK_catalytic"/>
    <property type="match status" value="1"/>
</dbReference>
<dbReference type="InterPro" id="IPR007373">
    <property type="entry name" value="Thiamin_PyroPKinase_B1-bd"/>
</dbReference>
<dbReference type="Proteomes" id="UP000220922">
    <property type="component" value="Unassembled WGS sequence"/>
</dbReference>
<evidence type="ECO:0000313" key="8">
    <source>
        <dbReference type="Proteomes" id="UP000220922"/>
    </source>
</evidence>
<dbReference type="CDD" id="cd07995">
    <property type="entry name" value="TPK"/>
    <property type="match status" value="1"/>
</dbReference>
<accession>A0A2H3KSC6</accession>
<feature type="domain" description="Thiamin pyrophosphokinase thiamin-binding" evidence="6">
    <location>
        <begin position="139"/>
        <end position="205"/>
    </location>
</feature>
<dbReference type="NCBIfam" id="TIGR01378">
    <property type="entry name" value="thi_PPkinase"/>
    <property type="match status" value="1"/>
</dbReference>
<dbReference type="SUPFAM" id="SSF63999">
    <property type="entry name" value="Thiamin pyrophosphokinase, catalytic domain"/>
    <property type="match status" value="1"/>
</dbReference>
<comment type="caution">
    <text evidence="7">The sequence shown here is derived from an EMBL/GenBank/DDBJ whole genome shotgun (WGS) entry which is preliminary data.</text>
</comment>
<dbReference type="InterPro" id="IPR036759">
    <property type="entry name" value="TPK_catalytic_sf"/>
</dbReference>
<dbReference type="Pfam" id="PF04265">
    <property type="entry name" value="TPK_B1_binding"/>
    <property type="match status" value="1"/>
</dbReference>
<protein>
    <recommendedName>
        <fullName evidence="5">Thiamine diphosphokinase</fullName>
        <ecNumber evidence="5">2.7.6.2</ecNumber>
    </recommendedName>
</protein>
<dbReference type="InterPro" id="IPR007371">
    <property type="entry name" value="TPK_catalytic"/>
</dbReference>
<dbReference type="AlphaFoldDB" id="A0A2H3KSC6"/>
<dbReference type="EC" id="2.7.6.2" evidence="5"/>